<dbReference type="Ensembl" id="ENSCSAVT00000004255.1">
    <property type="protein sequence ID" value="ENSCSAVP00000004192.1"/>
    <property type="gene ID" value="ENSCSAVG00000002469.1"/>
</dbReference>
<feature type="domain" description="CTCK" evidence="3">
    <location>
        <begin position="234"/>
        <end position="326"/>
    </location>
</feature>
<dbReference type="PROSITE" id="PS01225">
    <property type="entry name" value="CTCK_2"/>
    <property type="match status" value="1"/>
</dbReference>
<keyword evidence="5" id="KW-1185">Reference proteome</keyword>
<comment type="caution">
    <text evidence="2">Lacks conserved residue(s) required for the propagation of feature annotation.</text>
</comment>
<feature type="disulfide bond" evidence="2">
    <location>
        <begin position="254"/>
        <end position="303"/>
    </location>
</feature>
<dbReference type="InterPro" id="IPR006207">
    <property type="entry name" value="Cys_knot_C"/>
</dbReference>
<name>H2YFU4_CIOSA</name>
<dbReference type="PROSITE" id="PS01185">
    <property type="entry name" value="CTCK_1"/>
    <property type="match status" value="1"/>
</dbReference>
<reference evidence="4" key="3">
    <citation type="submission" date="2025-09" db="UniProtKB">
        <authorList>
            <consortium name="Ensembl"/>
        </authorList>
    </citation>
    <scope>IDENTIFICATION</scope>
</reference>
<dbReference type="InParanoid" id="H2YFU4"/>
<dbReference type="SMART" id="SM00041">
    <property type="entry name" value="CT"/>
    <property type="match status" value="1"/>
</dbReference>
<dbReference type="eggNOG" id="KOG1216">
    <property type="taxonomic scope" value="Eukaryota"/>
</dbReference>
<dbReference type="OMA" id="DFDPSSC"/>
<evidence type="ECO:0000313" key="4">
    <source>
        <dbReference type="Ensembl" id="ENSCSAVP00000004192.1"/>
    </source>
</evidence>
<reference evidence="5" key="1">
    <citation type="submission" date="2003-08" db="EMBL/GenBank/DDBJ databases">
        <authorList>
            <person name="Birren B."/>
            <person name="Nusbaum C."/>
            <person name="Abebe A."/>
            <person name="Abouelleil A."/>
            <person name="Adekoya E."/>
            <person name="Ait-zahra M."/>
            <person name="Allen N."/>
            <person name="Allen T."/>
            <person name="An P."/>
            <person name="Anderson M."/>
            <person name="Anderson S."/>
            <person name="Arachchi H."/>
            <person name="Armbruster J."/>
            <person name="Bachantsang P."/>
            <person name="Baldwin J."/>
            <person name="Barry A."/>
            <person name="Bayul T."/>
            <person name="Blitshsteyn B."/>
            <person name="Bloom T."/>
            <person name="Blye J."/>
            <person name="Boguslavskiy L."/>
            <person name="Borowsky M."/>
            <person name="Boukhgalter B."/>
            <person name="Brunache A."/>
            <person name="Butler J."/>
            <person name="Calixte N."/>
            <person name="Calvo S."/>
            <person name="Camarata J."/>
            <person name="Campo K."/>
            <person name="Chang J."/>
            <person name="Cheshatsang Y."/>
            <person name="Citroen M."/>
            <person name="Collymore A."/>
            <person name="Considine T."/>
            <person name="Cook A."/>
            <person name="Cooke P."/>
            <person name="Corum B."/>
            <person name="Cuomo C."/>
            <person name="David R."/>
            <person name="Dawoe T."/>
            <person name="Degray S."/>
            <person name="Dodge S."/>
            <person name="Dooley K."/>
            <person name="Dorje P."/>
            <person name="Dorjee K."/>
            <person name="Dorris L."/>
            <person name="Duffey N."/>
            <person name="Dupes A."/>
            <person name="Elkins T."/>
            <person name="Engels R."/>
            <person name="Erickson J."/>
            <person name="Farina A."/>
            <person name="Faro S."/>
            <person name="Ferreira P."/>
            <person name="Fischer H."/>
            <person name="Fitzgerald M."/>
            <person name="Foley K."/>
            <person name="Gage D."/>
            <person name="Galagan J."/>
            <person name="Gearin G."/>
            <person name="Gnerre S."/>
            <person name="Gnirke A."/>
            <person name="Goyette A."/>
            <person name="Graham J."/>
            <person name="Grandbois E."/>
            <person name="Gyaltsen K."/>
            <person name="Hafez N."/>
            <person name="Hagopian D."/>
            <person name="Hagos B."/>
            <person name="Hall J."/>
            <person name="Hatcher B."/>
            <person name="Heller A."/>
            <person name="Higgins H."/>
            <person name="Honan T."/>
            <person name="Horn A."/>
            <person name="Houde N."/>
            <person name="Hughes L."/>
            <person name="Hulme W."/>
            <person name="Husby E."/>
            <person name="Iliev I."/>
            <person name="Jaffe D."/>
            <person name="Jones C."/>
            <person name="Kamal M."/>
            <person name="Kamat A."/>
            <person name="Kamvysselis M."/>
            <person name="Karlsson E."/>
            <person name="Kells C."/>
            <person name="Kieu A."/>
            <person name="Kisner P."/>
            <person name="Kodira C."/>
            <person name="Kulbokas E."/>
            <person name="Labutti K."/>
            <person name="Lama D."/>
            <person name="Landers T."/>
            <person name="Leger J."/>
            <person name="Levine S."/>
            <person name="Lewis D."/>
            <person name="Lewis T."/>
            <person name="Lindblad-toh K."/>
            <person name="Liu X."/>
            <person name="Lokyitsang T."/>
            <person name="Lokyitsang Y."/>
            <person name="Lucien O."/>
            <person name="Lui A."/>
            <person name="Ma L.J."/>
            <person name="Mabbitt R."/>
            <person name="Macdonald J."/>
            <person name="Maclean C."/>
            <person name="Major J."/>
            <person name="Manning J."/>
            <person name="Marabella R."/>
            <person name="Maru K."/>
            <person name="Matthews C."/>
            <person name="Mauceli E."/>
            <person name="Mccarthy M."/>
            <person name="Mcdonough S."/>
            <person name="Mcghee T."/>
            <person name="Meldrim J."/>
            <person name="Meneus L."/>
            <person name="Mesirov J."/>
            <person name="Mihalev A."/>
            <person name="Mihova T."/>
            <person name="Mikkelsen T."/>
            <person name="Mlenga V."/>
            <person name="Moru K."/>
            <person name="Mozes J."/>
            <person name="Mulrain L."/>
            <person name="Munson G."/>
            <person name="Naylor J."/>
            <person name="Newes C."/>
            <person name="Nguyen C."/>
            <person name="Nguyen N."/>
            <person name="Nguyen T."/>
            <person name="Nicol R."/>
            <person name="Nielsen C."/>
            <person name="Nizzari M."/>
            <person name="Norbu C."/>
            <person name="Norbu N."/>
            <person name="O'donnell P."/>
            <person name="Okoawo O."/>
            <person name="O'leary S."/>
            <person name="Omotosho B."/>
            <person name="O'neill K."/>
            <person name="Osman S."/>
            <person name="Parker S."/>
            <person name="Perrin D."/>
            <person name="Phunkhang P."/>
            <person name="Piqani B."/>
            <person name="Purcell S."/>
            <person name="Rachupka T."/>
            <person name="Ramasamy U."/>
            <person name="Rameau R."/>
            <person name="Ray V."/>
            <person name="Raymond C."/>
            <person name="Retta R."/>
            <person name="Richardson S."/>
            <person name="Rise C."/>
            <person name="Rodriguez J."/>
            <person name="Rogers J."/>
            <person name="Rogov P."/>
            <person name="Rutman M."/>
            <person name="Schupbach R."/>
            <person name="Seaman C."/>
            <person name="Settipalli S."/>
            <person name="Sharpe T."/>
            <person name="Sheridan J."/>
            <person name="Sherpa N."/>
            <person name="Shi J."/>
            <person name="Smirnov S."/>
            <person name="Smith C."/>
            <person name="Sougnez C."/>
            <person name="Spencer B."/>
            <person name="Stalker J."/>
            <person name="Stange-thomann N."/>
            <person name="Stavropoulos S."/>
            <person name="Stetson K."/>
            <person name="Stone C."/>
            <person name="Stone S."/>
            <person name="Stubbs M."/>
            <person name="Talamas J."/>
            <person name="Tchuinga P."/>
            <person name="Tenzing P."/>
            <person name="Tesfaye S."/>
            <person name="Theodore J."/>
            <person name="Thoulutsang Y."/>
            <person name="Topham K."/>
            <person name="Towey S."/>
            <person name="Tsamla T."/>
            <person name="Tsomo N."/>
            <person name="Vallee D."/>
            <person name="Vassiliev H."/>
            <person name="Venkataraman V."/>
            <person name="Vinson J."/>
            <person name="Vo A."/>
            <person name="Wade C."/>
            <person name="Wang S."/>
            <person name="Wangchuk T."/>
            <person name="Wangdi T."/>
            <person name="Whittaker C."/>
            <person name="Wilkinson J."/>
            <person name="Wu Y."/>
            <person name="Wyman D."/>
            <person name="Yadav S."/>
            <person name="Yang S."/>
            <person name="Yang X."/>
            <person name="Yeager S."/>
            <person name="Yee E."/>
            <person name="Young G."/>
            <person name="Zainoun J."/>
            <person name="Zembeck L."/>
            <person name="Zimmer A."/>
            <person name="Zody M."/>
            <person name="Lander E."/>
        </authorList>
    </citation>
    <scope>NUCLEOTIDE SEQUENCE [LARGE SCALE GENOMIC DNA]</scope>
</reference>
<dbReference type="Proteomes" id="UP000007875">
    <property type="component" value="Unassembled WGS sequence"/>
</dbReference>
<dbReference type="STRING" id="51511.ENSCSAVP00000004192"/>
<evidence type="ECO:0000313" key="5">
    <source>
        <dbReference type="Proteomes" id="UP000007875"/>
    </source>
</evidence>
<keyword evidence="1 2" id="KW-1015">Disulfide bond</keyword>
<reference evidence="4" key="2">
    <citation type="submission" date="2025-08" db="UniProtKB">
        <authorList>
            <consortium name="Ensembl"/>
        </authorList>
    </citation>
    <scope>IDENTIFICATION</scope>
</reference>
<sequence>MTAIECNEEILDQCPQANKTCGFGKEKVLKDSHPCCPEYDCVCKECRPYDPPTNLTQCQGLVWKPPHENYNYECCPEMKVKCKASCCPPSTCGDYEDTITTLPSHPTDCCPELKCICKSEVELLGLCPQINTTCDFGYERIRSNTLDECCPIYECVCVACAVDNITYPVGSSWVASYDPCIAQECQQTPPDCPHVVARDKYECPPVDEEACTKNGGFLVANSSTSGCCSSCKTCSPSDKYEEVVLTEYRPGVNCSSVIDVNIPVCDGACFTLTEYDLGVGNFTSSCQCCSVAAFIQQPLQLSCTDNGTANITFNYVTDCTCDVTKC</sequence>
<dbReference type="AlphaFoldDB" id="H2YFU4"/>
<dbReference type="GeneTree" id="ENSGT00730000112243"/>
<evidence type="ECO:0000256" key="1">
    <source>
        <dbReference type="ARBA" id="ARBA00023157"/>
    </source>
</evidence>
<feature type="disulfide bond" evidence="2">
    <location>
        <begin position="269"/>
        <end position="321"/>
    </location>
</feature>
<protein>
    <recommendedName>
        <fullName evidence="3">CTCK domain-containing protein</fullName>
    </recommendedName>
</protein>
<accession>H2YFU4</accession>
<evidence type="ECO:0000259" key="3">
    <source>
        <dbReference type="PROSITE" id="PS01225"/>
    </source>
</evidence>
<dbReference type="HOGENOM" id="CLU_065165_0_0_1"/>
<organism evidence="4 5">
    <name type="scientific">Ciona savignyi</name>
    <name type="common">Pacific transparent sea squirt</name>
    <dbReference type="NCBI Taxonomy" id="51511"/>
    <lineage>
        <taxon>Eukaryota</taxon>
        <taxon>Metazoa</taxon>
        <taxon>Chordata</taxon>
        <taxon>Tunicata</taxon>
        <taxon>Ascidiacea</taxon>
        <taxon>Phlebobranchia</taxon>
        <taxon>Cionidae</taxon>
        <taxon>Ciona</taxon>
    </lineage>
</organism>
<feature type="disulfide bond" evidence="2">
    <location>
        <begin position="265"/>
        <end position="319"/>
    </location>
</feature>
<evidence type="ECO:0000256" key="2">
    <source>
        <dbReference type="PROSITE-ProRule" id="PRU00039"/>
    </source>
</evidence>
<proteinExistence type="predicted"/>